<evidence type="ECO:0000313" key="2">
    <source>
        <dbReference type="EMBL" id="KAJ3609582.1"/>
    </source>
</evidence>
<protein>
    <submittedName>
        <fullName evidence="2">Uncharacterized protein</fullName>
    </submittedName>
</protein>
<accession>A0A9Q0IQQ5</accession>
<gene>
    <name evidence="2" type="ORF">NHX12_024102</name>
</gene>
<keyword evidence="3" id="KW-1185">Reference proteome</keyword>
<reference evidence="2" key="1">
    <citation type="submission" date="2022-07" db="EMBL/GenBank/DDBJ databases">
        <title>Chromosome-level genome of Muraenolepis orangiensis.</title>
        <authorList>
            <person name="Kim J."/>
        </authorList>
    </citation>
    <scope>NUCLEOTIDE SEQUENCE</scope>
    <source>
        <strain evidence="2">KU_S4_2022</strain>
        <tissue evidence="2">Muscle</tissue>
    </source>
</reference>
<organism evidence="2 3">
    <name type="scientific">Muraenolepis orangiensis</name>
    <name type="common">Patagonian moray cod</name>
    <dbReference type="NCBI Taxonomy" id="630683"/>
    <lineage>
        <taxon>Eukaryota</taxon>
        <taxon>Metazoa</taxon>
        <taxon>Chordata</taxon>
        <taxon>Craniata</taxon>
        <taxon>Vertebrata</taxon>
        <taxon>Euteleostomi</taxon>
        <taxon>Actinopterygii</taxon>
        <taxon>Neopterygii</taxon>
        <taxon>Teleostei</taxon>
        <taxon>Neoteleostei</taxon>
        <taxon>Acanthomorphata</taxon>
        <taxon>Zeiogadaria</taxon>
        <taxon>Gadariae</taxon>
        <taxon>Gadiformes</taxon>
        <taxon>Muraenolepidoidei</taxon>
        <taxon>Muraenolepididae</taxon>
        <taxon>Muraenolepis</taxon>
    </lineage>
</organism>
<name>A0A9Q0IQQ5_9TELE</name>
<comment type="caution">
    <text evidence="2">The sequence shown here is derived from an EMBL/GenBank/DDBJ whole genome shotgun (WGS) entry which is preliminary data.</text>
</comment>
<evidence type="ECO:0000256" key="1">
    <source>
        <dbReference type="SAM" id="MobiDB-lite"/>
    </source>
</evidence>
<proteinExistence type="predicted"/>
<dbReference type="Proteomes" id="UP001148018">
    <property type="component" value="Unassembled WGS sequence"/>
</dbReference>
<feature type="region of interest" description="Disordered" evidence="1">
    <location>
        <begin position="34"/>
        <end position="65"/>
    </location>
</feature>
<sequence length="105" mass="11673">MNRSLTDGGSDRPCPHAAGVLVMSNRRKGCWLVGHHLPPRSRSDAANSGDARPRRSAPPGDPPGAFHAAYVEVIPTDPLSFFVHRVSLPQRHRMILYRRCRIRNA</sequence>
<evidence type="ECO:0000313" key="3">
    <source>
        <dbReference type="Proteomes" id="UP001148018"/>
    </source>
</evidence>
<dbReference type="EMBL" id="JANIIK010000039">
    <property type="protein sequence ID" value="KAJ3609582.1"/>
    <property type="molecule type" value="Genomic_DNA"/>
</dbReference>
<dbReference type="AlphaFoldDB" id="A0A9Q0IQQ5"/>